<dbReference type="EMBL" id="CP031188">
    <property type="protein sequence ID" value="AXG74058.1"/>
    <property type="molecule type" value="Genomic_DNA"/>
</dbReference>
<evidence type="ECO:0000256" key="2">
    <source>
        <dbReference type="ARBA" id="ARBA00022723"/>
    </source>
</evidence>
<dbReference type="AlphaFoldDB" id="A0A345HBU8"/>
<evidence type="ECO:0000256" key="4">
    <source>
        <dbReference type="ARBA" id="ARBA00022964"/>
    </source>
</evidence>
<keyword evidence="4" id="KW-0223">Dioxygenase</keyword>
<protein>
    <submittedName>
        <fullName evidence="8">2OG-Fe(II) oxygenase</fullName>
    </submittedName>
</protein>
<dbReference type="PROSITE" id="PS51471">
    <property type="entry name" value="FE2OG_OXY"/>
    <property type="match status" value="1"/>
</dbReference>
<keyword evidence="9" id="KW-1185">Reference proteome</keyword>
<dbReference type="OrthoDB" id="9783171at2"/>
<evidence type="ECO:0000313" key="8">
    <source>
        <dbReference type="EMBL" id="AXG74058.1"/>
    </source>
</evidence>
<dbReference type="Pfam" id="PF13640">
    <property type="entry name" value="2OG-FeII_Oxy_3"/>
    <property type="match status" value="1"/>
</dbReference>
<gene>
    <name evidence="8" type="ORF">DVK85_07280</name>
</gene>
<sequence length="212" mass="24719">MNGTGLNPLYEKVITDLVEQQYSVVENFFSATEVLALRESLLVKYDEDMFKKSAIGNMANEVIVEAIRGDFIFWLDESIYNSAERQFFDKINDFTTYLNRTCFMGIADQEFHYAVYPPGTFYKRHLDTFQNDSKRKLSIVCYLNDEDWLPEYGGELTLYHTNDGVETALNIYPVQGRMVIFESQVLEHEVKPVQQERLSITGWLKSRPEIVF</sequence>
<dbReference type="Proteomes" id="UP000253951">
    <property type="component" value="Chromosome"/>
</dbReference>
<evidence type="ECO:0000256" key="6">
    <source>
        <dbReference type="ARBA" id="ARBA00023004"/>
    </source>
</evidence>
<dbReference type="Gene3D" id="2.60.120.620">
    <property type="entry name" value="q2cbj1_9rhob like domain"/>
    <property type="match status" value="1"/>
</dbReference>
<proteinExistence type="predicted"/>
<dbReference type="GO" id="GO:0031418">
    <property type="term" value="F:L-ascorbic acid binding"/>
    <property type="evidence" value="ECO:0007669"/>
    <property type="project" value="UniProtKB-KW"/>
</dbReference>
<dbReference type="PANTHER" id="PTHR12907:SF26">
    <property type="entry name" value="HIF PROLYL HYDROXYLASE, ISOFORM C"/>
    <property type="match status" value="1"/>
</dbReference>
<reference evidence="8 9" key="1">
    <citation type="submission" date="2018-07" db="EMBL/GenBank/DDBJ databases">
        <title>Complete genome sequence of Flavobacterium arcticum type strain SM1502T.</title>
        <authorList>
            <person name="Li Y."/>
            <person name="Li D.-D."/>
        </authorList>
    </citation>
    <scope>NUCLEOTIDE SEQUENCE [LARGE SCALE GENOMIC DNA]</scope>
    <source>
        <strain evidence="8 9">SM1502</strain>
    </source>
</reference>
<evidence type="ECO:0000256" key="3">
    <source>
        <dbReference type="ARBA" id="ARBA00022896"/>
    </source>
</evidence>
<dbReference type="GO" id="GO:0031543">
    <property type="term" value="F:peptidyl-proline dioxygenase activity"/>
    <property type="evidence" value="ECO:0007669"/>
    <property type="project" value="TreeGrafter"/>
</dbReference>
<keyword evidence="3" id="KW-0847">Vitamin C</keyword>
<dbReference type="GO" id="GO:0071456">
    <property type="term" value="P:cellular response to hypoxia"/>
    <property type="evidence" value="ECO:0007669"/>
    <property type="project" value="TreeGrafter"/>
</dbReference>
<comment type="cofactor">
    <cofactor evidence="1">
        <name>L-ascorbate</name>
        <dbReference type="ChEBI" id="CHEBI:38290"/>
    </cofactor>
</comment>
<dbReference type="SMART" id="SM00702">
    <property type="entry name" value="P4Hc"/>
    <property type="match status" value="1"/>
</dbReference>
<evidence type="ECO:0000259" key="7">
    <source>
        <dbReference type="PROSITE" id="PS51471"/>
    </source>
</evidence>
<feature type="domain" description="Fe2OG dioxygenase" evidence="7">
    <location>
        <begin position="106"/>
        <end position="206"/>
    </location>
</feature>
<evidence type="ECO:0000256" key="5">
    <source>
        <dbReference type="ARBA" id="ARBA00023002"/>
    </source>
</evidence>
<dbReference type="InterPro" id="IPR005123">
    <property type="entry name" value="Oxoglu/Fe-dep_dioxygenase_dom"/>
</dbReference>
<keyword evidence="6" id="KW-0408">Iron</keyword>
<dbReference type="PANTHER" id="PTHR12907">
    <property type="entry name" value="EGL NINE HOMOLOG-RELATED"/>
    <property type="match status" value="1"/>
</dbReference>
<dbReference type="InterPro" id="IPR044862">
    <property type="entry name" value="Pro_4_hyd_alph_FE2OG_OXY"/>
</dbReference>
<dbReference type="RefSeq" id="WP_114677816.1">
    <property type="nucleotide sequence ID" value="NZ_CP031188.1"/>
</dbReference>
<dbReference type="GO" id="GO:0008198">
    <property type="term" value="F:ferrous iron binding"/>
    <property type="evidence" value="ECO:0007669"/>
    <property type="project" value="TreeGrafter"/>
</dbReference>
<name>A0A345HBU8_9FLAO</name>
<dbReference type="KEGG" id="fat:DVK85_07280"/>
<organism evidence="8 9">
    <name type="scientific">Flavobacterium arcticum</name>
    <dbReference type="NCBI Taxonomy" id="1784713"/>
    <lineage>
        <taxon>Bacteria</taxon>
        <taxon>Pseudomonadati</taxon>
        <taxon>Bacteroidota</taxon>
        <taxon>Flavobacteriia</taxon>
        <taxon>Flavobacteriales</taxon>
        <taxon>Flavobacteriaceae</taxon>
        <taxon>Flavobacterium</taxon>
    </lineage>
</organism>
<accession>A0A345HBU8</accession>
<evidence type="ECO:0000256" key="1">
    <source>
        <dbReference type="ARBA" id="ARBA00001961"/>
    </source>
</evidence>
<dbReference type="InterPro" id="IPR051559">
    <property type="entry name" value="HIF_prolyl_hydroxylases"/>
</dbReference>
<keyword evidence="5" id="KW-0560">Oxidoreductase</keyword>
<evidence type="ECO:0000313" key="9">
    <source>
        <dbReference type="Proteomes" id="UP000253951"/>
    </source>
</evidence>
<dbReference type="InterPro" id="IPR006620">
    <property type="entry name" value="Pro_4_hyd_alph"/>
</dbReference>
<keyword evidence="2" id="KW-0479">Metal-binding</keyword>